<organism evidence="9 10">
    <name type="scientific">Potamilus streckersoni</name>
    <dbReference type="NCBI Taxonomy" id="2493646"/>
    <lineage>
        <taxon>Eukaryota</taxon>
        <taxon>Metazoa</taxon>
        <taxon>Spiralia</taxon>
        <taxon>Lophotrochozoa</taxon>
        <taxon>Mollusca</taxon>
        <taxon>Bivalvia</taxon>
        <taxon>Autobranchia</taxon>
        <taxon>Heteroconchia</taxon>
        <taxon>Palaeoheterodonta</taxon>
        <taxon>Unionida</taxon>
        <taxon>Unionoidea</taxon>
        <taxon>Unionidae</taxon>
        <taxon>Ambleminae</taxon>
        <taxon>Lampsilini</taxon>
        <taxon>Potamilus</taxon>
    </lineage>
</organism>
<keyword evidence="6 8" id="KW-1133">Transmembrane helix</keyword>
<sequence length="488" mass="57230">MKVKVRCLILVFLGINVCGFFFILRTPLSHMVKLPALWDTLVLARIISPEISKRQASHGSAKMVRHKVLYEGEIFRQCTNITIPLEVEDKQIWQRISSGDSMYVFSAFLDGDKVRCIGASLRSNLDNVFCYLHYHDSVSDEYWTHIVPGQVVFIPEDHGRRYTASFYLCPKPDEKNPYAISLVNKRCQRPLNIMKILGMTEYHKKRTFSVCVTPLNFRYDRAYEIVEWMALNHIYGADYFTFYNYSSADNVKKVIDLFSMRGLAETVDWKLPMQVDTWPPSHTPVEIHYFAQLAALNDCFYRNRFKSKYIVFIDLDEFIVPRSKYIYSWNAMLSLLPKSSVYQFRNTFFRKEWQSLNLSDPRYDDLLNMNAIVTPSKIDAAKKYRLVTLLKLQREDKILPVGSRSKQIVHSSAIETIGIHDVYRMKPNQTVHVVKEDVALLHHYRDWENPNDTTPRKNDYTMLKFLDKLIANVTEIWKLLPEVPLEER</sequence>
<dbReference type="EMBL" id="JAEAOA010002358">
    <property type="protein sequence ID" value="KAK3603876.1"/>
    <property type="molecule type" value="Genomic_DNA"/>
</dbReference>
<dbReference type="InterPro" id="IPR008166">
    <property type="entry name" value="Glyco_transf_92"/>
</dbReference>
<evidence type="ECO:0000256" key="1">
    <source>
        <dbReference type="ARBA" id="ARBA00004167"/>
    </source>
</evidence>
<comment type="similarity">
    <text evidence="2 8">Belongs to the glycosyltransferase 92 family.</text>
</comment>
<evidence type="ECO:0000256" key="6">
    <source>
        <dbReference type="ARBA" id="ARBA00022989"/>
    </source>
</evidence>
<proteinExistence type="inferred from homology"/>
<evidence type="ECO:0000256" key="8">
    <source>
        <dbReference type="RuleBase" id="RU366017"/>
    </source>
</evidence>
<keyword evidence="10" id="KW-1185">Reference proteome</keyword>
<gene>
    <name evidence="9" type="ORF">CHS0354_042882</name>
</gene>
<keyword evidence="7 8" id="KW-0472">Membrane</keyword>
<evidence type="ECO:0000256" key="2">
    <source>
        <dbReference type="ARBA" id="ARBA00007647"/>
    </source>
</evidence>
<evidence type="ECO:0000256" key="3">
    <source>
        <dbReference type="ARBA" id="ARBA00022676"/>
    </source>
</evidence>
<dbReference type="Proteomes" id="UP001195483">
    <property type="component" value="Unassembled WGS sequence"/>
</dbReference>
<dbReference type="PANTHER" id="PTHR21461:SF69">
    <property type="entry name" value="GLYCOSYLTRANSFERASE FAMILY 92 PROTEIN"/>
    <property type="match status" value="1"/>
</dbReference>
<keyword evidence="3 8" id="KW-0328">Glycosyltransferase</keyword>
<evidence type="ECO:0000313" key="10">
    <source>
        <dbReference type="Proteomes" id="UP001195483"/>
    </source>
</evidence>
<comment type="caution">
    <text evidence="9">The sequence shown here is derived from an EMBL/GenBank/DDBJ whole genome shotgun (WGS) entry which is preliminary data.</text>
</comment>
<dbReference type="GO" id="GO:0016757">
    <property type="term" value="F:glycosyltransferase activity"/>
    <property type="evidence" value="ECO:0007669"/>
    <property type="project" value="UniProtKB-UniRule"/>
</dbReference>
<dbReference type="GO" id="GO:0005737">
    <property type="term" value="C:cytoplasm"/>
    <property type="evidence" value="ECO:0007669"/>
    <property type="project" value="TreeGrafter"/>
</dbReference>
<dbReference type="Pfam" id="PF01697">
    <property type="entry name" value="Glyco_transf_92"/>
    <property type="match status" value="1"/>
</dbReference>
<dbReference type="EC" id="2.4.1.-" evidence="8"/>
<reference evidence="9" key="1">
    <citation type="journal article" date="2021" name="Genome Biol. Evol.">
        <title>A High-Quality Reference Genome for a Parasitic Bivalve with Doubly Uniparental Inheritance (Bivalvia: Unionida).</title>
        <authorList>
            <person name="Smith C.H."/>
        </authorList>
    </citation>
    <scope>NUCLEOTIDE SEQUENCE</scope>
    <source>
        <strain evidence="9">CHS0354</strain>
    </source>
</reference>
<feature type="transmembrane region" description="Helical" evidence="8">
    <location>
        <begin position="7"/>
        <end position="24"/>
    </location>
</feature>
<reference evidence="9" key="3">
    <citation type="submission" date="2023-05" db="EMBL/GenBank/DDBJ databases">
        <authorList>
            <person name="Smith C.H."/>
        </authorList>
    </citation>
    <scope>NUCLEOTIDE SEQUENCE</scope>
    <source>
        <strain evidence="9">CHS0354</strain>
        <tissue evidence="9">Mantle</tissue>
    </source>
</reference>
<name>A0AAE0T509_9BIVA</name>
<dbReference type="PANTHER" id="PTHR21461">
    <property type="entry name" value="GLYCOSYLTRANSFERASE FAMILY 92 PROTEIN"/>
    <property type="match status" value="1"/>
</dbReference>
<dbReference type="AlphaFoldDB" id="A0AAE0T509"/>
<evidence type="ECO:0000256" key="5">
    <source>
        <dbReference type="ARBA" id="ARBA00022692"/>
    </source>
</evidence>
<evidence type="ECO:0000256" key="7">
    <source>
        <dbReference type="ARBA" id="ARBA00023136"/>
    </source>
</evidence>
<protein>
    <recommendedName>
        <fullName evidence="8">Glycosyltransferase family 92 protein</fullName>
        <ecNumber evidence="8">2.4.1.-</ecNumber>
    </recommendedName>
</protein>
<keyword evidence="4 8" id="KW-0808">Transferase</keyword>
<dbReference type="GO" id="GO:0016020">
    <property type="term" value="C:membrane"/>
    <property type="evidence" value="ECO:0007669"/>
    <property type="project" value="UniProtKB-SubCell"/>
</dbReference>
<reference evidence="9" key="2">
    <citation type="journal article" date="2021" name="Genome Biol. Evol.">
        <title>Developing a high-quality reference genome for a parasitic bivalve with doubly uniparental inheritance (Bivalvia: Unionida).</title>
        <authorList>
            <person name="Smith C.H."/>
        </authorList>
    </citation>
    <scope>NUCLEOTIDE SEQUENCE</scope>
    <source>
        <strain evidence="9">CHS0354</strain>
        <tissue evidence="9">Mantle</tissue>
    </source>
</reference>
<comment type="subcellular location">
    <subcellularLocation>
        <location evidence="1">Membrane</location>
        <topology evidence="1">Single-pass membrane protein</topology>
    </subcellularLocation>
</comment>
<accession>A0AAE0T509</accession>
<keyword evidence="5 8" id="KW-0812">Transmembrane</keyword>
<evidence type="ECO:0000313" key="9">
    <source>
        <dbReference type="EMBL" id="KAK3603876.1"/>
    </source>
</evidence>
<evidence type="ECO:0000256" key="4">
    <source>
        <dbReference type="ARBA" id="ARBA00022679"/>
    </source>
</evidence>